<proteinExistence type="inferred from homology"/>
<dbReference type="EMBL" id="SRYR01000003">
    <property type="protein sequence ID" value="TGY42439.1"/>
    <property type="molecule type" value="Genomic_DNA"/>
</dbReference>
<evidence type="ECO:0000313" key="4">
    <source>
        <dbReference type="EMBL" id="TGY42439.1"/>
    </source>
</evidence>
<dbReference type="Proteomes" id="UP000306888">
    <property type="component" value="Unassembled WGS sequence"/>
</dbReference>
<name>A0A4S2DJR0_9CLOT</name>
<dbReference type="InterPro" id="IPR004474">
    <property type="entry name" value="LytR_CpsA_psr"/>
</dbReference>
<comment type="similarity">
    <text evidence="1">Belongs to the LytR/CpsA/Psr (LCP) family.</text>
</comment>
<dbReference type="OrthoDB" id="9782542at2"/>
<evidence type="ECO:0000259" key="3">
    <source>
        <dbReference type="Pfam" id="PF03816"/>
    </source>
</evidence>
<feature type="transmembrane region" description="Helical" evidence="2">
    <location>
        <begin position="12"/>
        <end position="31"/>
    </location>
</feature>
<protein>
    <submittedName>
        <fullName evidence="4">LytR family transcriptional regulator</fullName>
    </submittedName>
</protein>
<keyword evidence="5" id="KW-1185">Reference proteome</keyword>
<keyword evidence="2" id="KW-1133">Transmembrane helix</keyword>
<dbReference type="NCBIfam" id="TIGR00350">
    <property type="entry name" value="lytR_cpsA_psr"/>
    <property type="match status" value="1"/>
</dbReference>
<organism evidence="4 5">
    <name type="scientific">Clostridium sartagoforme</name>
    <dbReference type="NCBI Taxonomy" id="84031"/>
    <lineage>
        <taxon>Bacteria</taxon>
        <taxon>Bacillati</taxon>
        <taxon>Bacillota</taxon>
        <taxon>Clostridia</taxon>
        <taxon>Eubacteriales</taxon>
        <taxon>Clostridiaceae</taxon>
        <taxon>Clostridium</taxon>
    </lineage>
</organism>
<dbReference type="AlphaFoldDB" id="A0A4S2DJR0"/>
<dbReference type="Pfam" id="PF03816">
    <property type="entry name" value="LytR_cpsA_psr"/>
    <property type="match status" value="1"/>
</dbReference>
<feature type="domain" description="Cell envelope-related transcriptional attenuator" evidence="3">
    <location>
        <begin position="79"/>
        <end position="235"/>
    </location>
</feature>
<dbReference type="PANTHER" id="PTHR33392:SF6">
    <property type="entry name" value="POLYISOPRENYL-TEICHOIC ACID--PEPTIDOGLYCAN TEICHOIC ACID TRANSFERASE TAGU"/>
    <property type="match status" value="1"/>
</dbReference>
<accession>A0A4S2DJR0</accession>
<sequence length="319" mass="35517">MKKFSGKKKIIISILSVILIVIAIGAGYTYYLSSKVNRIDIDRQDVLDTGKELPKEASDVITIALFGSDFSELYEVSAADATMILSIDTKNNNIKLGSLMRDIYLDLPQGGKMNLNYTILDGGPSAIMKTINYNFNLNIDKFVQVDLERLPKIIDSLGGVEMEITADELKYINGYIDNIDKNNGTKTDHIYSAGKQLLNGTQASAYCRIRYTEGRDFKRTERQRDVLAALFLKFKDINLAEVPGLINEILPLVTTNLSNGEIISIATKALGMGLNNIEQGRFPSDSNIISAGFTDMYHTNIDIEGTTKELHKFIYSIEE</sequence>
<keyword evidence="2" id="KW-0812">Transmembrane</keyword>
<dbReference type="RefSeq" id="WP_136006764.1">
    <property type="nucleotide sequence ID" value="NZ_SRYR01000003.1"/>
</dbReference>
<reference evidence="4 5" key="1">
    <citation type="submission" date="2019-04" db="EMBL/GenBank/DDBJ databases">
        <title>Microbes associate with the intestines of laboratory mice.</title>
        <authorList>
            <person name="Navarre W."/>
            <person name="Wong E."/>
            <person name="Huang K."/>
            <person name="Tropini C."/>
            <person name="Ng K."/>
            <person name="Yu B."/>
        </authorList>
    </citation>
    <scope>NUCLEOTIDE SEQUENCE [LARGE SCALE GENOMIC DNA]</scope>
    <source>
        <strain evidence="4 5">NM50_B9-20</strain>
    </source>
</reference>
<evidence type="ECO:0000256" key="1">
    <source>
        <dbReference type="ARBA" id="ARBA00006068"/>
    </source>
</evidence>
<evidence type="ECO:0000256" key="2">
    <source>
        <dbReference type="SAM" id="Phobius"/>
    </source>
</evidence>
<dbReference type="Gene3D" id="3.40.630.190">
    <property type="entry name" value="LCP protein"/>
    <property type="match status" value="1"/>
</dbReference>
<gene>
    <name evidence="4" type="ORF">E5347_09480</name>
</gene>
<dbReference type="InterPro" id="IPR050922">
    <property type="entry name" value="LytR/CpsA/Psr_CW_biosynth"/>
</dbReference>
<keyword evidence="2" id="KW-0472">Membrane</keyword>
<dbReference type="PANTHER" id="PTHR33392">
    <property type="entry name" value="POLYISOPRENYL-TEICHOIC ACID--PEPTIDOGLYCAN TEICHOIC ACID TRANSFERASE TAGU"/>
    <property type="match status" value="1"/>
</dbReference>
<evidence type="ECO:0000313" key="5">
    <source>
        <dbReference type="Proteomes" id="UP000306888"/>
    </source>
</evidence>
<comment type="caution">
    <text evidence="4">The sequence shown here is derived from an EMBL/GenBank/DDBJ whole genome shotgun (WGS) entry which is preliminary data.</text>
</comment>